<keyword evidence="2" id="KW-1185">Reference proteome</keyword>
<reference evidence="1 2" key="1">
    <citation type="submission" date="2021-04" db="EMBL/GenBank/DDBJ databases">
        <title>The genome sequence of type strain Ideonella paludis KCTC 32238.</title>
        <authorList>
            <person name="Liu Y."/>
        </authorList>
    </citation>
    <scope>NUCLEOTIDE SEQUENCE [LARGE SCALE GENOMIC DNA]</scope>
    <source>
        <strain evidence="1 2">KCTC 32238</strain>
    </source>
</reference>
<sequence>MIEVGLSARYVRTAAGQAEIGGRTLGLSRAARNLLLVINASKTAQEWLQALQGVSSEDLAYLLELGLLAPDATPSAPVVSPEQMAWQALSKRIDAATYDQLYTALTAQAKAQLGVMKGYRLVLELEKADGVEGLRKLALQFASEVKASRGMGAVQELYRLLA</sequence>
<comment type="caution">
    <text evidence="1">The sequence shown here is derived from an EMBL/GenBank/DDBJ whole genome shotgun (WGS) entry which is preliminary data.</text>
</comment>
<accession>A0ABS5DSH7</accession>
<dbReference type="RefSeq" id="WP_210805658.1">
    <property type="nucleotide sequence ID" value="NZ_JAGQDG010000001.1"/>
</dbReference>
<evidence type="ECO:0000313" key="2">
    <source>
        <dbReference type="Proteomes" id="UP000672097"/>
    </source>
</evidence>
<protein>
    <submittedName>
        <fullName evidence="1">Uncharacterized protein</fullName>
    </submittedName>
</protein>
<dbReference type="Proteomes" id="UP000672097">
    <property type="component" value="Unassembled WGS sequence"/>
</dbReference>
<name>A0ABS5DSH7_9BURK</name>
<gene>
    <name evidence="1" type="ORF">KAK11_02100</name>
</gene>
<evidence type="ECO:0000313" key="1">
    <source>
        <dbReference type="EMBL" id="MBQ0934103.1"/>
    </source>
</evidence>
<proteinExistence type="predicted"/>
<dbReference type="EMBL" id="JAGQDG010000001">
    <property type="protein sequence ID" value="MBQ0934103.1"/>
    <property type="molecule type" value="Genomic_DNA"/>
</dbReference>
<organism evidence="1 2">
    <name type="scientific">Ideonella paludis</name>
    <dbReference type="NCBI Taxonomy" id="1233411"/>
    <lineage>
        <taxon>Bacteria</taxon>
        <taxon>Pseudomonadati</taxon>
        <taxon>Pseudomonadota</taxon>
        <taxon>Betaproteobacteria</taxon>
        <taxon>Burkholderiales</taxon>
        <taxon>Sphaerotilaceae</taxon>
        <taxon>Ideonella</taxon>
    </lineage>
</organism>